<dbReference type="CDD" id="cd07042">
    <property type="entry name" value="STAS_SulP_like_sulfate_transporter"/>
    <property type="match status" value="1"/>
</dbReference>
<name>A0A218ZDT3_9HELO</name>
<feature type="transmembrane region" description="Helical" evidence="6">
    <location>
        <begin position="378"/>
        <end position="401"/>
    </location>
</feature>
<dbReference type="Gene3D" id="3.30.750.24">
    <property type="entry name" value="STAS domain"/>
    <property type="match status" value="1"/>
</dbReference>
<evidence type="ECO:0000256" key="3">
    <source>
        <dbReference type="ARBA" id="ARBA00022989"/>
    </source>
</evidence>
<dbReference type="Proteomes" id="UP000242519">
    <property type="component" value="Unassembled WGS sequence"/>
</dbReference>
<feature type="region of interest" description="Disordered" evidence="5">
    <location>
        <begin position="429"/>
        <end position="448"/>
    </location>
</feature>
<evidence type="ECO:0000259" key="7">
    <source>
        <dbReference type="PROSITE" id="PS50801"/>
    </source>
</evidence>
<dbReference type="SUPFAM" id="SSF52091">
    <property type="entry name" value="SpoIIaa-like"/>
    <property type="match status" value="1"/>
</dbReference>
<feature type="transmembrane region" description="Helical" evidence="6">
    <location>
        <begin position="51"/>
        <end position="76"/>
    </location>
</feature>
<feature type="transmembrane region" description="Helical" evidence="6">
    <location>
        <begin position="158"/>
        <end position="180"/>
    </location>
</feature>
<dbReference type="PANTHER" id="PTHR11814">
    <property type="entry name" value="SULFATE TRANSPORTER"/>
    <property type="match status" value="1"/>
</dbReference>
<dbReference type="GO" id="GO:0055085">
    <property type="term" value="P:transmembrane transport"/>
    <property type="evidence" value="ECO:0007669"/>
    <property type="project" value="InterPro"/>
</dbReference>
<protein>
    <submittedName>
        <fullName evidence="8">Sulfate permease</fullName>
    </submittedName>
</protein>
<dbReference type="Pfam" id="PF00916">
    <property type="entry name" value="Sulfate_transp"/>
    <property type="match status" value="2"/>
</dbReference>
<evidence type="ECO:0000256" key="1">
    <source>
        <dbReference type="ARBA" id="ARBA00004141"/>
    </source>
</evidence>
<evidence type="ECO:0000313" key="9">
    <source>
        <dbReference type="Proteomes" id="UP000242519"/>
    </source>
</evidence>
<evidence type="ECO:0000256" key="4">
    <source>
        <dbReference type="ARBA" id="ARBA00023136"/>
    </source>
</evidence>
<comment type="caution">
    <text evidence="8">The sequence shown here is derived from an EMBL/GenBank/DDBJ whole genome shotgun (WGS) entry which is preliminary data.</text>
</comment>
<dbReference type="InterPro" id="IPR001902">
    <property type="entry name" value="SLC26A/SulP_fam"/>
</dbReference>
<dbReference type="InterPro" id="IPR011547">
    <property type="entry name" value="SLC26A/SulP_dom"/>
</dbReference>
<evidence type="ECO:0000256" key="5">
    <source>
        <dbReference type="SAM" id="MobiDB-lite"/>
    </source>
</evidence>
<dbReference type="EMBL" id="MZNU01000053">
    <property type="protein sequence ID" value="OWP06158.1"/>
    <property type="molecule type" value="Genomic_DNA"/>
</dbReference>
<evidence type="ECO:0000256" key="2">
    <source>
        <dbReference type="ARBA" id="ARBA00022692"/>
    </source>
</evidence>
<proteinExistence type="predicted"/>
<dbReference type="InterPro" id="IPR002645">
    <property type="entry name" value="STAS_dom"/>
</dbReference>
<keyword evidence="4 6" id="KW-0472">Membrane</keyword>
<sequence>MARFSVRERVDDFKTMVKTNTTTQRVGGFIVAGAPQLPLATTPYLLDKVPILSWLITDSIAGLTLGVMLIPQGLAYAKIAPIPVENGLYSSWLPAAICVFMGTSQGNDVPTGVFPVIGDVLKRLPDWSGPTCGVGIGTILILLGLEKVGKRWGEEHHVVKYMASSRAVVVLVIFTLVSYLGNKDRGRDLRWAISKVETPWLVYRATGASSTVPAGSSRPRTATAPRSGIAPPRAHDGALISKVAVRAIAPLIAGALEHLAVGKAFSRRNGSLIDESQELTYLGLTNLVNSFFGAMPVGGAMSRTAVNSECHVRSPLSGIVTSAFILLTLYVVSPALYWLPKTTLSAIIIMAVLHLVGPVSAFYRYWRISLADFVAAMASFWLTIFVSAEIGIGCAAAWSVAWTMIRSAFITPAIFASTQDEAFGLPRRASAADQPGADERSSRTEPASMTIPDDTVVVRFNDSIFYPNAHRGKRSSTRKPARAPQGSVAAVQRVVLKDVPLSVVVWDFTAVPFVDVTAIFALGELREDIRLHGGKSVQLRIVGMTRAVRERFLRARWQLTDPEGWHGEGADVVYPSVERAVLDRTSISDDVILEKVAVDDAKKV</sequence>
<dbReference type="Pfam" id="PF01740">
    <property type="entry name" value="STAS"/>
    <property type="match status" value="1"/>
</dbReference>
<keyword evidence="3 6" id="KW-1133">Transmembrane helix</keyword>
<keyword evidence="9" id="KW-1185">Reference proteome</keyword>
<evidence type="ECO:0000256" key="6">
    <source>
        <dbReference type="SAM" id="Phobius"/>
    </source>
</evidence>
<dbReference type="GO" id="GO:0016020">
    <property type="term" value="C:membrane"/>
    <property type="evidence" value="ECO:0007669"/>
    <property type="project" value="UniProtKB-SubCell"/>
</dbReference>
<organism evidence="8 9">
    <name type="scientific">Diplocarpon coronariae</name>
    <dbReference type="NCBI Taxonomy" id="2795749"/>
    <lineage>
        <taxon>Eukaryota</taxon>
        <taxon>Fungi</taxon>
        <taxon>Dikarya</taxon>
        <taxon>Ascomycota</taxon>
        <taxon>Pezizomycotina</taxon>
        <taxon>Leotiomycetes</taxon>
        <taxon>Helotiales</taxon>
        <taxon>Drepanopezizaceae</taxon>
        <taxon>Diplocarpon</taxon>
    </lineage>
</organism>
<keyword evidence="2 6" id="KW-0812">Transmembrane</keyword>
<dbReference type="InterPro" id="IPR036513">
    <property type="entry name" value="STAS_dom_sf"/>
</dbReference>
<feature type="transmembrane region" description="Helical" evidence="6">
    <location>
        <begin position="316"/>
        <end position="339"/>
    </location>
</feature>
<dbReference type="OrthoDB" id="288203at2759"/>
<gene>
    <name evidence="8" type="ORF">B2J93_797</name>
</gene>
<comment type="subcellular location">
    <subcellularLocation>
        <location evidence="1">Membrane</location>
        <topology evidence="1">Multi-pass membrane protein</topology>
    </subcellularLocation>
</comment>
<feature type="transmembrane region" description="Helical" evidence="6">
    <location>
        <begin position="346"/>
        <end position="366"/>
    </location>
</feature>
<accession>A0A218ZDT3</accession>
<feature type="domain" description="STAS" evidence="7">
    <location>
        <begin position="445"/>
        <end position="584"/>
    </location>
</feature>
<evidence type="ECO:0000313" key="8">
    <source>
        <dbReference type="EMBL" id="OWP06158.1"/>
    </source>
</evidence>
<dbReference type="STRING" id="503106.A0A218ZDT3"/>
<dbReference type="AlphaFoldDB" id="A0A218ZDT3"/>
<reference evidence="8 9" key="1">
    <citation type="submission" date="2017-04" db="EMBL/GenBank/DDBJ databases">
        <title>Draft genome sequence of Marssonina coronaria NL1: causal agent of apple blotch.</title>
        <authorList>
            <person name="Cheng Q."/>
        </authorList>
    </citation>
    <scope>NUCLEOTIDE SEQUENCE [LARGE SCALE GENOMIC DNA]</scope>
    <source>
        <strain evidence="8 9">NL1</strain>
    </source>
</reference>
<dbReference type="InParanoid" id="A0A218ZDT3"/>
<dbReference type="PROSITE" id="PS50801">
    <property type="entry name" value="STAS"/>
    <property type="match status" value="1"/>
</dbReference>